<dbReference type="EMBL" id="JBAWTH010000002">
    <property type="protein sequence ID" value="KAL2292816.1"/>
    <property type="molecule type" value="Genomic_DNA"/>
</dbReference>
<feature type="chain" id="PRO_5047208429" evidence="1">
    <location>
        <begin position="19"/>
        <end position="159"/>
    </location>
</feature>
<feature type="signal peptide" evidence="1">
    <location>
        <begin position="1"/>
        <end position="18"/>
    </location>
</feature>
<organism evidence="2 3">
    <name type="scientific">Diaporthe vaccinii</name>
    <dbReference type="NCBI Taxonomy" id="105482"/>
    <lineage>
        <taxon>Eukaryota</taxon>
        <taxon>Fungi</taxon>
        <taxon>Dikarya</taxon>
        <taxon>Ascomycota</taxon>
        <taxon>Pezizomycotina</taxon>
        <taxon>Sordariomycetes</taxon>
        <taxon>Sordariomycetidae</taxon>
        <taxon>Diaporthales</taxon>
        <taxon>Diaporthaceae</taxon>
        <taxon>Diaporthe</taxon>
        <taxon>Diaporthe eres species complex</taxon>
    </lineage>
</organism>
<accession>A0ABR4FDP1</accession>
<comment type="caution">
    <text evidence="2">The sequence shown here is derived from an EMBL/GenBank/DDBJ whole genome shotgun (WGS) entry which is preliminary data.</text>
</comment>
<reference evidence="2 3" key="1">
    <citation type="submission" date="2024-03" db="EMBL/GenBank/DDBJ databases">
        <title>A high-quality draft genome sequence of Diaporthe vaccinii, a causative agent of upright dieback and viscid rot disease in cranberry plants.</title>
        <authorList>
            <person name="Sarrasin M."/>
            <person name="Lang B.F."/>
            <person name="Burger G."/>
        </authorList>
    </citation>
    <scope>NUCLEOTIDE SEQUENCE [LARGE SCALE GENOMIC DNA]</scope>
    <source>
        <strain evidence="2 3">IS7</strain>
    </source>
</reference>
<keyword evidence="3" id="KW-1185">Reference proteome</keyword>
<evidence type="ECO:0000313" key="3">
    <source>
        <dbReference type="Proteomes" id="UP001600888"/>
    </source>
</evidence>
<name>A0ABR4FDP1_9PEZI</name>
<evidence type="ECO:0000313" key="2">
    <source>
        <dbReference type="EMBL" id="KAL2292816.1"/>
    </source>
</evidence>
<gene>
    <name evidence="2" type="ORF">FJTKL_07880</name>
</gene>
<protein>
    <submittedName>
        <fullName evidence="2">Uncharacterized protein</fullName>
    </submittedName>
</protein>
<keyword evidence="1" id="KW-0732">Signal</keyword>
<evidence type="ECO:0000256" key="1">
    <source>
        <dbReference type="SAM" id="SignalP"/>
    </source>
</evidence>
<dbReference type="Proteomes" id="UP001600888">
    <property type="component" value="Unassembled WGS sequence"/>
</dbReference>
<proteinExistence type="predicted"/>
<sequence>MLFTASTLFAALVSGAYAAPASGGTVIQAPSGNGQIIVSQTQLRVTGCIDAQGLWNVAGDCAIFSGDDDGGISGPEGYLVFTEDSGITTSPTSDSTWLGYYLNGNTSATYISADKTTVDDAAGQILLHADNVPSGSGTVSIHASSTDGDVAVYLSWIAQ</sequence>